<dbReference type="PRINTS" id="PR00385">
    <property type="entry name" value="P450"/>
</dbReference>
<keyword evidence="2 5" id="KW-0349">Heme</keyword>
<evidence type="ECO:0000256" key="4">
    <source>
        <dbReference type="ARBA" id="ARBA00023004"/>
    </source>
</evidence>
<evidence type="ECO:0000256" key="2">
    <source>
        <dbReference type="ARBA" id="ARBA00022617"/>
    </source>
</evidence>
<dbReference type="Gene3D" id="1.10.630.10">
    <property type="entry name" value="Cytochrome P450"/>
    <property type="match status" value="1"/>
</dbReference>
<dbReference type="InterPro" id="IPR036396">
    <property type="entry name" value="Cyt_P450_sf"/>
</dbReference>
<dbReference type="PANTHER" id="PTHR24305">
    <property type="entry name" value="CYTOCHROME P450"/>
    <property type="match status" value="1"/>
</dbReference>
<dbReference type="PANTHER" id="PTHR24305:SF164">
    <property type="entry name" value="P450, PUTATIVE (EUROFUNG)-RELATED"/>
    <property type="match status" value="1"/>
</dbReference>
<evidence type="ECO:0000256" key="6">
    <source>
        <dbReference type="RuleBase" id="RU000461"/>
    </source>
</evidence>
<dbReference type="Pfam" id="PF00067">
    <property type="entry name" value="p450"/>
    <property type="match status" value="1"/>
</dbReference>
<dbReference type="GO" id="GO:0005506">
    <property type="term" value="F:iron ion binding"/>
    <property type="evidence" value="ECO:0007669"/>
    <property type="project" value="InterPro"/>
</dbReference>
<dbReference type="OrthoDB" id="1470350at2759"/>
<dbReference type="Proteomes" id="UP000029964">
    <property type="component" value="Unassembled WGS sequence"/>
</dbReference>
<sequence length="507" mass="56931">MMLLSPGAIAGVGLFSVVLLIVRCLSSPLRKLPGPAISAFTSLELKWNELRANRTLYIHRLHLRYGPVVRIAPNEVSFTSWTALKDIYCSGGSGYDKTEFYDLFKIYGRRTMFTTLNKADHAKRKRILADRYANSNIMRGQALAGIQERSKRFILRCTGAGTQAHDIFVNTPPRVALHAYACDCITHHLFHPRGTNCLEDSADEKMMHQVAADDSLQNRLISFYNPTFHRLISGILNIFAKPRETPLADNYVMQTSKHHDPTSFTLMSRLREKVGLLDEKMSVLGEKTAVLDETDAAAECLDHMAAGIDTTGDALCFMMWELSQPRSLEFQRRLQEELEENRDAPLDQLPFLDAVVSEGLRCFPPIPMSLPRYVPAEGRTIDGIRLPGGTIVSCQAYSVQRLNPEVYPEPQKFNPDRWLQGEGDTERRRLLFAFSNGGRGCVGKHLALAEMKTLLRDVYSDYSTTPHISMTEEAMALSDQLISSRPLGQKCLLHFHPLDGSDIKAEG</sequence>
<dbReference type="InterPro" id="IPR002401">
    <property type="entry name" value="Cyt_P450_E_grp-I"/>
</dbReference>
<dbReference type="HOGENOM" id="CLU_001570_14_2_1"/>
<dbReference type="PROSITE" id="PS00086">
    <property type="entry name" value="CYTOCHROME_P450"/>
    <property type="match status" value="1"/>
</dbReference>
<dbReference type="STRING" id="857340.A0A086SU00"/>
<dbReference type="GO" id="GO:0020037">
    <property type="term" value="F:heme binding"/>
    <property type="evidence" value="ECO:0007669"/>
    <property type="project" value="InterPro"/>
</dbReference>
<dbReference type="AlphaFoldDB" id="A0A086SU00"/>
<organism evidence="7 8">
    <name type="scientific">Hapsidospora chrysogenum (strain ATCC 11550 / CBS 779.69 / DSM 880 / IAM 14645 / JCM 23072 / IMI 49137)</name>
    <name type="common">Acremonium chrysogenum</name>
    <dbReference type="NCBI Taxonomy" id="857340"/>
    <lineage>
        <taxon>Eukaryota</taxon>
        <taxon>Fungi</taxon>
        <taxon>Dikarya</taxon>
        <taxon>Ascomycota</taxon>
        <taxon>Pezizomycotina</taxon>
        <taxon>Sordariomycetes</taxon>
        <taxon>Hypocreomycetidae</taxon>
        <taxon>Hypocreales</taxon>
        <taxon>Bionectriaceae</taxon>
        <taxon>Hapsidospora</taxon>
    </lineage>
</organism>
<gene>
    <name evidence="7" type="ORF">ACRE_087190</name>
</gene>
<dbReference type="GO" id="GO:0004497">
    <property type="term" value="F:monooxygenase activity"/>
    <property type="evidence" value="ECO:0007669"/>
    <property type="project" value="UniProtKB-KW"/>
</dbReference>
<comment type="caution">
    <text evidence="7">The sequence shown here is derived from an EMBL/GenBank/DDBJ whole genome shotgun (WGS) entry which is preliminary data.</text>
</comment>
<keyword evidence="6" id="KW-0560">Oxidoreductase</keyword>
<keyword evidence="3 5" id="KW-0479">Metal-binding</keyword>
<feature type="binding site" description="axial binding residue" evidence="5">
    <location>
        <position position="441"/>
    </location>
    <ligand>
        <name>heme</name>
        <dbReference type="ChEBI" id="CHEBI:30413"/>
    </ligand>
    <ligandPart>
        <name>Fe</name>
        <dbReference type="ChEBI" id="CHEBI:18248"/>
    </ligandPart>
</feature>
<dbReference type="CDD" id="cd11059">
    <property type="entry name" value="CYP_fungal"/>
    <property type="match status" value="1"/>
</dbReference>
<dbReference type="SUPFAM" id="SSF48264">
    <property type="entry name" value="Cytochrome P450"/>
    <property type="match status" value="1"/>
</dbReference>
<dbReference type="PRINTS" id="PR00463">
    <property type="entry name" value="EP450I"/>
</dbReference>
<accession>A0A086SU00</accession>
<evidence type="ECO:0000256" key="5">
    <source>
        <dbReference type="PIRSR" id="PIRSR602401-1"/>
    </source>
</evidence>
<dbReference type="InterPro" id="IPR001128">
    <property type="entry name" value="Cyt_P450"/>
</dbReference>
<dbReference type="InterPro" id="IPR050121">
    <property type="entry name" value="Cytochrome_P450_monoxygenase"/>
</dbReference>
<evidence type="ECO:0000313" key="7">
    <source>
        <dbReference type="EMBL" id="KFH40582.1"/>
    </source>
</evidence>
<dbReference type="GO" id="GO:0016705">
    <property type="term" value="F:oxidoreductase activity, acting on paired donors, with incorporation or reduction of molecular oxygen"/>
    <property type="evidence" value="ECO:0007669"/>
    <property type="project" value="InterPro"/>
</dbReference>
<evidence type="ECO:0000313" key="8">
    <source>
        <dbReference type="Proteomes" id="UP000029964"/>
    </source>
</evidence>
<dbReference type="EMBL" id="JPKY01000186">
    <property type="protein sequence ID" value="KFH40582.1"/>
    <property type="molecule type" value="Genomic_DNA"/>
</dbReference>
<keyword evidence="6 7" id="KW-0503">Monooxygenase</keyword>
<name>A0A086SU00_HAPC1</name>
<proteinExistence type="inferred from homology"/>
<protein>
    <submittedName>
        <fullName evidence="7">Sterigmatocystin biosynthesis P450 monooxygenase-like protein</fullName>
    </submittedName>
</protein>
<keyword evidence="4 5" id="KW-0408">Iron</keyword>
<reference evidence="8" key="1">
    <citation type="journal article" date="2014" name="Genome Announc.">
        <title>Genome sequence and annotation of Acremonium chrysogenum, producer of the beta-lactam antibiotic cephalosporin C.</title>
        <authorList>
            <person name="Terfehr D."/>
            <person name="Dahlmann T.A."/>
            <person name="Specht T."/>
            <person name="Zadra I."/>
            <person name="Kuernsteiner H."/>
            <person name="Kueck U."/>
        </authorList>
    </citation>
    <scope>NUCLEOTIDE SEQUENCE [LARGE SCALE GENOMIC DNA]</scope>
    <source>
        <strain evidence="8">ATCC 11550 / CBS 779.69 / DSM 880 / IAM 14645 / JCM 23072 / IMI 49137</strain>
    </source>
</reference>
<evidence type="ECO:0000256" key="3">
    <source>
        <dbReference type="ARBA" id="ARBA00022723"/>
    </source>
</evidence>
<comment type="similarity">
    <text evidence="6">Belongs to the cytochrome P450 family.</text>
</comment>
<keyword evidence="8" id="KW-1185">Reference proteome</keyword>
<dbReference type="InterPro" id="IPR017972">
    <property type="entry name" value="Cyt_P450_CS"/>
</dbReference>
<comment type="cofactor">
    <cofactor evidence="1 5">
        <name>heme</name>
        <dbReference type="ChEBI" id="CHEBI:30413"/>
    </cofactor>
</comment>
<evidence type="ECO:0000256" key="1">
    <source>
        <dbReference type="ARBA" id="ARBA00001971"/>
    </source>
</evidence>